<protein>
    <submittedName>
        <fullName evidence="1">Uncharacterized protein</fullName>
    </submittedName>
</protein>
<dbReference type="AlphaFoldDB" id="W2Z8V6"/>
<evidence type="ECO:0000313" key="2">
    <source>
        <dbReference type="Proteomes" id="UP000018948"/>
    </source>
</evidence>
<reference evidence="1 2" key="1">
    <citation type="submission" date="2013-11" db="EMBL/GenBank/DDBJ databases">
        <title>The Genome Sequence of Phytophthora parasitica P10297.</title>
        <authorList>
            <consortium name="The Broad Institute Genomics Platform"/>
            <person name="Russ C."/>
            <person name="Tyler B."/>
            <person name="Panabieres F."/>
            <person name="Shan W."/>
            <person name="Tripathy S."/>
            <person name="Grunwald N."/>
            <person name="Machado M."/>
            <person name="Johnson C.S."/>
            <person name="Walker B."/>
            <person name="Young S.K."/>
            <person name="Zeng Q."/>
            <person name="Gargeya S."/>
            <person name="Fitzgerald M."/>
            <person name="Haas B."/>
            <person name="Abouelleil A."/>
            <person name="Allen A.W."/>
            <person name="Alvarado L."/>
            <person name="Arachchi H.M."/>
            <person name="Berlin A.M."/>
            <person name="Chapman S.B."/>
            <person name="Gainer-Dewar J."/>
            <person name="Goldberg J."/>
            <person name="Griggs A."/>
            <person name="Gujja S."/>
            <person name="Hansen M."/>
            <person name="Howarth C."/>
            <person name="Imamovic A."/>
            <person name="Ireland A."/>
            <person name="Larimer J."/>
            <person name="McCowan C."/>
            <person name="Murphy C."/>
            <person name="Pearson M."/>
            <person name="Poon T.W."/>
            <person name="Priest M."/>
            <person name="Roberts A."/>
            <person name="Saif S."/>
            <person name="Shea T."/>
            <person name="Sisk P."/>
            <person name="Sykes S."/>
            <person name="Wortman J."/>
            <person name="Nusbaum C."/>
            <person name="Birren B."/>
        </authorList>
    </citation>
    <scope>NUCLEOTIDE SEQUENCE [LARGE SCALE GENOMIC DNA]</scope>
    <source>
        <strain evidence="1 2">P10297</strain>
    </source>
</reference>
<dbReference type="Proteomes" id="UP000018948">
    <property type="component" value="Unassembled WGS sequence"/>
</dbReference>
<name>W2Z8V6_PHYNI</name>
<organism evidence="1 2">
    <name type="scientific">Phytophthora nicotianae P10297</name>
    <dbReference type="NCBI Taxonomy" id="1317064"/>
    <lineage>
        <taxon>Eukaryota</taxon>
        <taxon>Sar</taxon>
        <taxon>Stramenopiles</taxon>
        <taxon>Oomycota</taxon>
        <taxon>Peronosporomycetes</taxon>
        <taxon>Peronosporales</taxon>
        <taxon>Peronosporaceae</taxon>
        <taxon>Phytophthora</taxon>
    </lineage>
</organism>
<gene>
    <name evidence="1" type="ORF">F442_09539</name>
</gene>
<sequence length="86" mass="9820">MDHVSNRCVDDLNILAFVDKLQAAGSKPKLILQYLRKKTGGQNVILRDVYNMVVRMREKRRGGTTTEERLEWFYEGVAGIFANAGF</sequence>
<proteinExistence type="predicted"/>
<evidence type="ECO:0000313" key="1">
    <source>
        <dbReference type="EMBL" id="ETP43792.1"/>
    </source>
</evidence>
<comment type="caution">
    <text evidence="1">The sequence shown here is derived from an EMBL/GenBank/DDBJ whole genome shotgun (WGS) entry which is preliminary data.</text>
</comment>
<accession>W2Z8V6</accession>
<dbReference type="EMBL" id="ANIY01001995">
    <property type="protein sequence ID" value="ETP43792.1"/>
    <property type="molecule type" value="Genomic_DNA"/>
</dbReference>